<evidence type="ECO:0000313" key="2">
    <source>
        <dbReference type="Proteomes" id="UP001500880"/>
    </source>
</evidence>
<gene>
    <name evidence="1" type="ORF">GCM10008986_35180</name>
</gene>
<dbReference type="Proteomes" id="UP001500880">
    <property type="component" value="Unassembled WGS sequence"/>
</dbReference>
<name>A0ABN1BUF6_9BACI</name>
<sequence>MATTVNGAFNEFMGKNVNLDPNKTKRARKSRDNLIDNIHGLNSDSNFFNLYSDIDISFGSFARRTKIRPLNDIDNMIGINADGSSYYENLNEVKIYVHDSNSPQYNCCNNNSNVLNSTKVINKFITGLKNINDYKHAETHKNEAAATLQLKSYEWNFDIVPCFMTKTDSYDRSYYLIPDGKGNWQKTDPRKDRVRVTSLNQKHSGKLLDTIRLVKYWNVRPTMPSVPSYALECLLLEYYDIRDETSDYIDLRFKDLLLFISNNIWNPIYDPKEIQGDLNTLTYDEKLKISNRANNDYDKACEAVKEETENKDHEKSIKKWGEILGSEFPKYG</sequence>
<protein>
    <recommendedName>
        <fullName evidence="3">Nucleotidyltransferase</fullName>
    </recommendedName>
</protein>
<organism evidence="1 2">
    <name type="scientific">Salinibacillus aidingensis</name>
    <dbReference type="NCBI Taxonomy" id="237684"/>
    <lineage>
        <taxon>Bacteria</taxon>
        <taxon>Bacillati</taxon>
        <taxon>Bacillota</taxon>
        <taxon>Bacilli</taxon>
        <taxon>Bacillales</taxon>
        <taxon>Bacillaceae</taxon>
        <taxon>Salinibacillus</taxon>
    </lineage>
</organism>
<reference evidence="1 2" key="1">
    <citation type="journal article" date="2019" name="Int. J. Syst. Evol. Microbiol.">
        <title>The Global Catalogue of Microorganisms (GCM) 10K type strain sequencing project: providing services to taxonomists for standard genome sequencing and annotation.</title>
        <authorList>
            <consortium name="The Broad Institute Genomics Platform"/>
            <consortium name="The Broad Institute Genome Sequencing Center for Infectious Disease"/>
            <person name="Wu L."/>
            <person name="Ma J."/>
        </authorList>
    </citation>
    <scope>NUCLEOTIDE SEQUENCE [LARGE SCALE GENOMIC DNA]</scope>
    <source>
        <strain evidence="1 2">JCM 12389</strain>
    </source>
</reference>
<dbReference type="EMBL" id="BAAADO010000012">
    <property type="protein sequence ID" value="GAA0504583.1"/>
    <property type="molecule type" value="Genomic_DNA"/>
</dbReference>
<comment type="caution">
    <text evidence="1">The sequence shown here is derived from an EMBL/GenBank/DDBJ whole genome shotgun (WGS) entry which is preliminary data.</text>
</comment>
<dbReference type="Gene3D" id="3.30.460.90">
    <property type="match status" value="1"/>
</dbReference>
<evidence type="ECO:0000313" key="1">
    <source>
        <dbReference type="EMBL" id="GAA0504583.1"/>
    </source>
</evidence>
<accession>A0ABN1BUF6</accession>
<keyword evidence="2" id="KW-1185">Reference proteome</keyword>
<dbReference type="Pfam" id="PF18144">
    <property type="entry name" value="SMODS"/>
    <property type="match status" value="1"/>
</dbReference>
<proteinExistence type="predicted"/>
<evidence type="ECO:0008006" key="3">
    <source>
        <dbReference type="Google" id="ProtNLM"/>
    </source>
</evidence>
<dbReference type="RefSeq" id="WP_343844086.1">
    <property type="nucleotide sequence ID" value="NZ_BAAADO010000012.1"/>
</dbReference>